<keyword evidence="2 7" id="KW-0227">DNA damage</keyword>
<dbReference type="CDD" id="cd01025">
    <property type="entry name" value="TOPRIM_recR"/>
    <property type="match status" value="1"/>
</dbReference>
<dbReference type="PANTHER" id="PTHR30446">
    <property type="entry name" value="RECOMBINATION PROTEIN RECR"/>
    <property type="match status" value="1"/>
</dbReference>
<dbReference type="PROSITE" id="PS01300">
    <property type="entry name" value="RECR"/>
    <property type="match status" value="1"/>
</dbReference>
<keyword evidence="4 7" id="KW-0862">Zinc</keyword>
<comment type="function">
    <text evidence="7">May play a role in DNA repair. It seems to be involved in an RecBC-independent recombinational process of DNA repair. It may act with RecF and RecO.</text>
</comment>
<evidence type="ECO:0000313" key="10">
    <source>
        <dbReference type="Proteomes" id="UP000247346"/>
    </source>
</evidence>
<proteinExistence type="inferred from homology"/>
<keyword evidence="1 7" id="KW-0479">Metal-binding</keyword>
<accession>A0A2P5Z3F7</accession>
<evidence type="ECO:0000256" key="6">
    <source>
        <dbReference type="ARBA" id="ARBA00023204"/>
    </source>
</evidence>
<dbReference type="AlphaFoldDB" id="A0A2P5Z3F7"/>
<evidence type="ECO:0000259" key="8">
    <source>
        <dbReference type="PROSITE" id="PS50880"/>
    </source>
</evidence>
<dbReference type="InterPro" id="IPR015967">
    <property type="entry name" value="Rcmb_RecR_Znf"/>
</dbReference>
<comment type="caution">
    <text evidence="9">The sequence shown here is derived from an EMBL/GenBank/DDBJ whole genome shotgun (WGS) entry which is preliminary data.</text>
</comment>
<dbReference type="InterPro" id="IPR034137">
    <property type="entry name" value="TOPRIM_RecR"/>
</dbReference>
<dbReference type="InterPro" id="IPR023627">
    <property type="entry name" value="Rcmb_RecR"/>
</dbReference>
<evidence type="ECO:0000256" key="3">
    <source>
        <dbReference type="ARBA" id="ARBA00022771"/>
    </source>
</evidence>
<evidence type="ECO:0000256" key="4">
    <source>
        <dbReference type="ARBA" id="ARBA00022833"/>
    </source>
</evidence>
<dbReference type="Gene3D" id="3.40.1360.10">
    <property type="match status" value="1"/>
</dbReference>
<dbReference type="GO" id="GO:0008270">
    <property type="term" value="F:zinc ion binding"/>
    <property type="evidence" value="ECO:0007669"/>
    <property type="project" value="UniProtKB-KW"/>
</dbReference>
<dbReference type="Gene3D" id="1.10.8.420">
    <property type="entry name" value="RecR Domain 1"/>
    <property type="match status" value="1"/>
</dbReference>
<evidence type="ECO:0000256" key="2">
    <source>
        <dbReference type="ARBA" id="ARBA00022763"/>
    </source>
</evidence>
<protein>
    <recommendedName>
        <fullName evidence="7">Recombination protein RecR</fullName>
    </recommendedName>
</protein>
<dbReference type="RefSeq" id="WP_010342492.1">
    <property type="nucleotide sequence ID" value="NZ_CP132343.1"/>
</dbReference>
<evidence type="ECO:0000313" key="9">
    <source>
        <dbReference type="EMBL" id="PPU82273.1"/>
    </source>
</evidence>
<evidence type="ECO:0000256" key="7">
    <source>
        <dbReference type="HAMAP-Rule" id="MF_00017"/>
    </source>
</evidence>
<reference evidence="9 10" key="1">
    <citation type="submission" date="2016-08" db="EMBL/GenBank/DDBJ databases">
        <authorList>
            <person name="Seilhamer J.J."/>
        </authorList>
    </citation>
    <scope>NUCLEOTIDE SEQUENCE [LARGE SCALE GENOMIC DNA]</scope>
    <source>
        <strain evidence="9 10">CFBP4641</strain>
    </source>
</reference>
<evidence type="ECO:0000256" key="1">
    <source>
        <dbReference type="ARBA" id="ARBA00022723"/>
    </source>
</evidence>
<dbReference type="PROSITE" id="PS50880">
    <property type="entry name" value="TOPRIM"/>
    <property type="match status" value="1"/>
</dbReference>
<dbReference type="InterPro" id="IPR006171">
    <property type="entry name" value="TOPRIM_dom"/>
</dbReference>
<keyword evidence="6 7" id="KW-0234">DNA repair</keyword>
<dbReference type="Pfam" id="PF21175">
    <property type="entry name" value="RecR_C"/>
    <property type="match status" value="1"/>
</dbReference>
<evidence type="ECO:0000256" key="5">
    <source>
        <dbReference type="ARBA" id="ARBA00023172"/>
    </source>
</evidence>
<dbReference type="STRING" id="56458.SB85_07590"/>
<dbReference type="GO" id="GO:0006281">
    <property type="term" value="P:DNA repair"/>
    <property type="evidence" value="ECO:0007669"/>
    <property type="project" value="UniProtKB-UniRule"/>
</dbReference>
<dbReference type="Pfam" id="PF21176">
    <property type="entry name" value="RecR_HhH"/>
    <property type="match status" value="1"/>
</dbReference>
<sequence length="204" mass="22189">MSSPLLEQLIDAFRVLPGVGQKTAQRMAYHVLEREREGGQRLAERLHEAIERIGHCAQCRDFSETEICAICASPARDRQQLCAVESPADRLAIEHATGYRGLYFILQGRLSPLDGIGPRELGLDRLGARLAQGEVAELIIATNSTVEGEATAHYLAQLARQHGVRPSRLAQGLPLGGELEYVDRGTLSHAFGSRSEVPRAGAGE</sequence>
<feature type="domain" description="Toprim" evidence="8">
    <location>
        <begin position="79"/>
        <end position="174"/>
    </location>
</feature>
<dbReference type="GO" id="GO:0006310">
    <property type="term" value="P:DNA recombination"/>
    <property type="evidence" value="ECO:0007669"/>
    <property type="project" value="UniProtKB-UniRule"/>
</dbReference>
<dbReference type="HAMAP" id="MF_00017">
    <property type="entry name" value="RecR"/>
    <property type="match status" value="1"/>
</dbReference>
<name>A0A2P5Z3F7_9XANT</name>
<dbReference type="Pfam" id="PF13662">
    <property type="entry name" value="Toprim_4"/>
    <property type="match status" value="1"/>
</dbReference>
<dbReference type="PANTHER" id="PTHR30446:SF0">
    <property type="entry name" value="RECOMBINATION PROTEIN RECR"/>
    <property type="match status" value="1"/>
</dbReference>
<keyword evidence="3 7" id="KW-0863">Zinc-finger</keyword>
<dbReference type="GO" id="GO:0003677">
    <property type="term" value="F:DNA binding"/>
    <property type="evidence" value="ECO:0007669"/>
    <property type="project" value="UniProtKB-UniRule"/>
</dbReference>
<dbReference type="OrthoDB" id="9802672at2"/>
<dbReference type="InterPro" id="IPR000093">
    <property type="entry name" value="DNA_Rcmb_RecR"/>
</dbReference>
<dbReference type="NCBIfam" id="TIGR00615">
    <property type="entry name" value="recR"/>
    <property type="match status" value="1"/>
</dbReference>
<dbReference type="GeneID" id="93880331"/>
<organism evidence="9 10">
    <name type="scientific">Xanthomonas sacchari</name>
    <dbReference type="NCBI Taxonomy" id="56458"/>
    <lineage>
        <taxon>Bacteria</taxon>
        <taxon>Pseudomonadati</taxon>
        <taxon>Pseudomonadota</taxon>
        <taxon>Gammaproteobacteria</taxon>
        <taxon>Lysobacterales</taxon>
        <taxon>Lysobacteraceae</taxon>
        <taxon>Xanthomonas</taxon>
    </lineage>
</organism>
<dbReference type="Gene3D" id="6.10.250.240">
    <property type="match status" value="1"/>
</dbReference>
<feature type="zinc finger region" description="C4-type" evidence="7">
    <location>
        <begin position="56"/>
        <end position="71"/>
    </location>
</feature>
<keyword evidence="5 7" id="KW-0233">DNA recombination</keyword>
<dbReference type="Pfam" id="PF02132">
    <property type="entry name" value="RecR_ZnF"/>
    <property type="match status" value="1"/>
</dbReference>
<dbReference type="SMART" id="SM00493">
    <property type="entry name" value="TOPRIM"/>
    <property type="match status" value="1"/>
</dbReference>
<dbReference type="Proteomes" id="UP000247346">
    <property type="component" value="Unassembled WGS sequence"/>
</dbReference>
<dbReference type="SUPFAM" id="SSF111304">
    <property type="entry name" value="Recombination protein RecR"/>
    <property type="match status" value="1"/>
</dbReference>
<comment type="similarity">
    <text evidence="7">Belongs to the RecR family.</text>
</comment>
<gene>
    <name evidence="7" type="primary">recR</name>
    <name evidence="9" type="ORF">XsacCFBP4641_11200</name>
</gene>
<dbReference type="EMBL" id="MDEK01000009">
    <property type="protein sequence ID" value="PPU82273.1"/>
    <property type="molecule type" value="Genomic_DNA"/>
</dbReference>